<evidence type="ECO:0000313" key="4">
    <source>
        <dbReference type="EMBL" id="KFA62256.1"/>
    </source>
</evidence>
<evidence type="ECO:0000256" key="1">
    <source>
        <dbReference type="SAM" id="MobiDB-lite"/>
    </source>
</evidence>
<proteinExistence type="predicted"/>
<keyword evidence="2" id="KW-0472">Membrane</keyword>
<feature type="transmembrane region" description="Helical" evidence="2">
    <location>
        <begin position="242"/>
        <end position="262"/>
    </location>
</feature>
<dbReference type="PANTHER" id="PTHR34502:SF5">
    <property type="entry name" value="DUF6594 DOMAIN-CONTAINING PROTEIN"/>
    <property type="match status" value="1"/>
</dbReference>
<reference evidence="4 5" key="1">
    <citation type="journal article" date="2014" name="BMC Genomics">
        <title>Comparative genome sequencing reveals chemotype-specific gene clusters in the toxigenic black mold Stachybotrys.</title>
        <authorList>
            <person name="Semeiks J."/>
            <person name="Borek D."/>
            <person name="Otwinowski Z."/>
            <person name="Grishin N.V."/>
        </authorList>
    </citation>
    <scope>NUCLEOTIDE SEQUENCE [LARGE SCALE GENOMIC DNA]</scope>
    <source>
        <strain evidence="4 5">IBT 40285</strain>
    </source>
</reference>
<dbReference type="EMBL" id="KL660809">
    <property type="protein sequence ID" value="KFA62256.1"/>
    <property type="molecule type" value="Genomic_DNA"/>
</dbReference>
<feature type="compositionally biased region" description="Polar residues" evidence="1">
    <location>
        <begin position="82"/>
        <end position="95"/>
    </location>
</feature>
<keyword evidence="2" id="KW-1133">Transmembrane helix</keyword>
<dbReference type="PANTHER" id="PTHR34502">
    <property type="entry name" value="DUF6594 DOMAIN-CONTAINING PROTEIN-RELATED"/>
    <property type="match status" value="1"/>
</dbReference>
<evidence type="ECO:0000256" key="2">
    <source>
        <dbReference type="SAM" id="Phobius"/>
    </source>
</evidence>
<evidence type="ECO:0000313" key="5">
    <source>
        <dbReference type="Proteomes" id="UP000028524"/>
    </source>
</evidence>
<accession>A0A084QE71</accession>
<feature type="domain" description="DUF6594" evidence="3">
    <location>
        <begin position="8"/>
        <end position="306"/>
    </location>
</feature>
<dbReference type="Pfam" id="PF20237">
    <property type="entry name" value="DUF6594"/>
    <property type="match status" value="1"/>
</dbReference>
<dbReference type="Proteomes" id="UP000028524">
    <property type="component" value="Unassembled WGS sequence"/>
</dbReference>
<dbReference type="InterPro" id="IPR046529">
    <property type="entry name" value="DUF6594"/>
</dbReference>
<protein>
    <recommendedName>
        <fullName evidence="3">DUF6594 domain-containing protein</fullName>
    </recommendedName>
</protein>
<dbReference type="AlphaFoldDB" id="A0A084QE71"/>
<evidence type="ECO:0000259" key="3">
    <source>
        <dbReference type="Pfam" id="PF20237"/>
    </source>
</evidence>
<feature type="region of interest" description="Disordered" evidence="1">
    <location>
        <begin position="82"/>
        <end position="104"/>
    </location>
</feature>
<sequence>MGPDKSNYTALAGLFSSWPDALAIRRFRELQIRNLLFYQAELAHLEAELHELEDEDARQNPNPRHRVNFRWTPDINGVNLTTATSSNYGQGAGTSTPPVQPTPQTTASLLYRDKVLQIRRTLADYTLASSDDAVEQYKQLCSLPGAKRLDIVFIHEWLNSMKYGNCFLAGDVEDVWTVELGQGNCEAADASDFFTFEDQSKPAFRLMSILVFLHRLVSRFRSSSSGKIHHVDVSAHSVLDQAITTVAASIIPILPILVFYFVHETLFRIGLIIVFTAAFSVILVAGLRVNPHATLAITTAMAAIQVVYVGSTANEGRQQN</sequence>
<organism evidence="4 5">
    <name type="scientific">Stachybotrys chlorohalonatus (strain IBT 40285)</name>
    <dbReference type="NCBI Taxonomy" id="1283841"/>
    <lineage>
        <taxon>Eukaryota</taxon>
        <taxon>Fungi</taxon>
        <taxon>Dikarya</taxon>
        <taxon>Ascomycota</taxon>
        <taxon>Pezizomycotina</taxon>
        <taxon>Sordariomycetes</taxon>
        <taxon>Hypocreomycetidae</taxon>
        <taxon>Hypocreales</taxon>
        <taxon>Stachybotryaceae</taxon>
        <taxon>Stachybotrys</taxon>
    </lineage>
</organism>
<dbReference type="OrthoDB" id="5342093at2759"/>
<dbReference type="InParanoid" id="A0A084QE71"/>
<keyword evidence="2" id="KW-0812">Transmembrane</keyword>
<feature type="transmembrane region" description="Helical" evidence="2">
    <location>
        <begin position="269"/>
        <end position="287"/>
    </location>
</feature>
<dbReference type="HOGENOM" id="CLU_883317_0_0_1"/>
<keyword evidence="5" id="KW-1185">Reference proteome</keyword>
<name>A0A084QE71_STAC4</name>
<dbReference type="STRING" id="1283841.A0A084QE71"/>
<gene>
    <name evidence="4" type="ORF">S40285_10450</name>
</gene>
<feature type="transmembrane region" description="Helical" evidence="2">
    <location>
        <begin position="293"/>
        <end position="311"/>
    </location>
</feature>